<evidence type="ECO:0000313" key="8">
    <source>
        <dbReference type="Proteomes" id="UP000479190"/>
    </source>
</evidence>
<dbReference type="PANTHER" id="PTHR10357:SF179">
    <property type="entry name" value="NEUTRAL AND BASIC AMINO ACID TRANSPORT PROTEIN RBAT"/>
    <property type="match status" value="1"/>
</dbReference>
<keyword evidence="5" id="KW-0326">Glycosidase</keyword>
<dbReference type="FunFam" id="3.90.400.10:FF:000001">
    <property type="entry name" value="Maltase A3, isoform A"/>
    <property type="match status" value="1"/>
</dbReference>
<dbReference type="SMART" id="SM00642">
    <property type="entry name" value="Aamy"/>
    <property type="match status" value="1"/>
</dbReference>
<dbReference type="EC" id="3.2.1.20" evidence="3"/>
<dbReference type="OrthoDB" id="1740265at2759"/>
<evidence type="ECO:0000259" key="6">
    <source>
        <dbReference type="SMART" id="SM00642"/>
    </source>
</evidence>
<dbReference type="Gene3D" id="3.90.400.10">
    <property type="entry name" value="Oligo-1,6-glucosidase, Domain 2"/>
    <property type="match status" value="1"/>
</dbReference>
<dbReference type="InterPro" id="IPR017853">
    <property type="entry name" value="GH"/>
</dbReference>
<organism evidence="7 8">
    <name type="scientific">Trichogramma brassicae</name>
    <dbReference type="NCBI Taxonomy" id="86971"/>
    <lineage>
        <taxon>Eukaryota</taxon>
        <taxon>Metazoa</taxon>
        <taxon>Ecdysozoa</taxon>
        <taxon>Arthropoda</taxon>
        <taxon>Hexapoda</taxon>
        <taxon>Insecta</taxon>
        <taxon>Pterygota</taxon>
        <taxon>Neoptera</taxon>
        <taxon>Endopterygota</taxon>
        <taxon>Hymenoptera</taxon>
        <taxon>Apocrita</taxon>
        <taxon>Proctotrupomorpha</taxon>
        <taxon>Chalcidoidea</taxon>
        <taxon>Trichogrammatidae</taxon>
        <taxon>Trichogramma</taxon>
    </lineage>
</organism>
<accession>A0A6H5I7T4</accession>
<comment type="catalytic activity">
    <reaction evidence="1">
        <text>Hydrolysis of terminal, non-reducing (1-&gt;4)-linked alpha-D-glucose residues with release of alpha-D-glucose.</text>
        <dbReference type="EC" id="3.2.1.20"/>
    </reaction>
</comment>
<keyword evidence="8" id="KW-1185">Reference proteome</keyword>
<dbReference type="Pfam" id="PF00128">
    <property type="entry name" value="Alpha-amylase"/>
    <property type="match status" value="1"/>
</dbReference>
<sequence length="603" mass="69241">MKIRFGIGALALLVLGVVGDSGWWKTMSLYQIYPRSFKDSDGDGIGDIKGIISKLQHLVDSKIDAFWLSPIYPSPMVDFGYDVSDFKAIDPIFGTMEDFELLLEESHKLGLKLIMDLVPNHSSDQHEWFRKSAKKIEPYTDYYIWHEGKVVDGVRRPPNNWVSVFRGSAWTWNEERQAYYFHQFAAGQPDLNFRNEYVIEEMKNVMRFWLDKGVDGFRIDAVPHLMEAEHLRDEPVTGTDPESFDYTDHIYTKSLPETYDRVAEWRAVLDEYGSNQEDGQDERMMMIEAYDTIPLTMKYYEYGAHFPFNFGLIGDVAASPKAEDFMHIVGNWTNALPDNATSNWTPGNHDKPRLATRYGRDFSKAVTTMVQLLPGVAVTYYGDEIGMKDTWLSWEETQDPQGCNAGREHYEGASRDPARTPFQWDDTTAAGFSSNPKTWLRVNDNYKEVNLEAEKVAEWSHYKLFLRLGELRKLPAVSNGTLETFLLRDLQNDQAEETIFGFSRNLENESSVYVLLNFDYREATVDLSDFPEAAYVRQLLSTDKNVPPREISYRPIVLRSCASHTFPLYCFSLFSLATNALQAPYNTLIRFGPTYSLSLSVCL</sequence>
<dbReference type="InterPro" id="IPR045857">
    <property type="entry name" value="O16G_dom_2"/>
</dbReference>
<evidence type="ECO:0000256" key="3">
    <source>
        <dbReference type="ARBA" id="ARBA00012741"/>
    </source>
</evidence>
<dbReference type="InterPro" id="IPR006047">
    <property type="entry name" value="GH13_cat_dom"/>
</dbReference>
<evidence type="ECO:0000256" key="4">
    <source>
        <dbReference type="ARBA" id="ARBA00023180"/>
    </source>
</evidence>
<gene>
    <name evidence="7" type="ORF">TBRA_LOCUS4570</name>
</gene>
<name>A0A6H5I7T4_9HYME</name>
<dbReference type="GO" id="GO:0005975">
    <property type="term" value="P:carbohydrate metabolic process"/>
    <property type="evidence" value="ECO:0007669"/>
    <property type="project" value="InterPro"/>
</dbReference>
<dbReference type="GO" id="GO:0004558">
    <property type="term" value="F:alpha-1,4-glucosidase activity"/>
    <property type="evidence" value="ECO:0007669"/>
    <property type="project" value="UniProtKB-EC"/>
</dbReference>
<reference evidence="7 8" key="1">
    <citation type="submission" date="2020-02" db="EMBL/GenBank/DDBJ databases">
        <authorList>
            <person name="Ferguson B K."/>
        </authorList>
    </citation>
    <scope>NUCLEOTIDE SEQUENCE [LARGE SCALE GENOMIC DNA]</scope>
</reference>
<evidence type="ECO:0000256" key="1">
    <source>
        <dbReference type="ARBA" id="ARBA00001657"/>
    </source>
</evidence>
<feature type="domain" description="Glycosyl hydrolase family 13 catalytic" evidence="6">
    <location>
        <begin position="31"/>
        <end position="419"/>
    </location>
</feature>
<protein>
    <recommendedName>
        <fullName evidence="3">alpha-glucosidase</fullName>
        <ecNumber evidence="3">3.2.1.20</ecNumber>
    </recommendedName>
</protein>
<evidence type="ECO:0000256" key="5">
    <source>
        <dbReference type="ARBA" id="ARBA00023295"/>
    </source>
</evidence>
<dbReference type="SUPFAM" id="SSF51445">
    <property type="entry name" value="(Trans)glycosidases"/>
    <property type="match status" value="1"/>
</dbReference>
<dbReference type="Gene3D" id="3.20.20.80">
    <property type="entry name" value="Glycosidases"/>
    <property type="match status" value="1"/>
</dbReference>
<dbReference type="EMBL" id="CADCXV010000685">
    <property type="protein sequence ID" value="CAB0032640.1"/>
    <property type="molecule type" value="Genomic_DNA"/>
</dbReference>
<comment type="similarity">
    <text evidence="2">Belongs to the glycosyl hydrolase 13 family.</text>
</comment>
<evidence type="ECO:0000313" key="7">
    <source>
        <dbReference type="EMBL" id="CAB0032640.1"/>
    </source>
</evidence>
<dbReference type="Proteomes" id="UP000479190">
    <property type="component" value="Unassembled WGS sequence"/>
</dbReference>
<keyword evidence="4" id="KW-0325">Glycoprotein</keyword>
<proteinExistence type="inferred from homology"/>
<dbReference type="CDD" id="cd11328">
    <property type="entry name" value="AmyAc_maltase"/>
    <property type="match status" value="1"/>
</dbReference>
<dbReference type="AlphaFoldDB" id="A0A6H5I7T4"/>
<evidence type="ECO:0000256" key="2">
    <source>
        <dbReference type="ARBA" id="ARBA00008061"/>
    </source>
</evidence>
<keyword evidence="5" id="KW-0378">Hydrolase</keyword>
<dbReference type="PANTHER" id="PTHR10357">
    <property type="entry name" value="ALPHA-AMYLASE FAMILY MEMBER"/>
    <property type="match status" value="1"/>
</dbReference>